<dbReference type="Gene3D" id="3.40.50.1820">
    <property type="entry name" value="alpha/beta hydrolase"/>
    <property type="match status" value="1"/>
</dbReference>
<dbReference type="SUPFAM" id="SSF53474">
    <property type="entry name" value="alpha/beta-Hydrolases"/>
    <property type="match status" value="1"/>
</dbReference>
<feature type="domain" description="AB hydrolase-1" evidence="2">
    <location>
        <begin position="35"/>
        <end position="290"/>
    </location>
</feature>
<organism evidence="3 4">
    <name type="scientific">Natronomonas aquatica</name>
    <dbReference type="NCBI Taxonomy" id="2841590"/>
    <lineage>
        <taxon>Archaea</taxon>
        <taxon>Methanobacteriati</taxon>
        <taxon>Methanobacteriota</taxon>
        <taxon>Stenosarchaea group</taxon>
        <taxon>Halobacteria</taxon>
        <taxon>Halobacteriales</taxon>
        <taxon>Natronomonadaceae</taxon>
        <taxon>Natronomonas</taxon>
    </lineage>
</organism>
<evidence type="ECO:0000256" key="1">
    <source>
        <dbReference type="ARBA" id="ARBA00022801"/>
    </source>
</evidence>
<dbReference type="GO" id="GO:0016787">
    <property type="term" value="F:hydrolase activity"/>
    <property type="evidence" value="ECO:0007669"/>
    <property type="project" value="UniProtKB-KW"/>
</dbReference>
<name>A0A9R1CRR3_9EURY</name>
<dbReference type="PANTHER" id="PTHR43329">
    <property type="entry name" value="EPOXIDE HYDROLASE"/>
    <property type="match status" value="1"/>
</dbReference>
<dbReference type="EMBL" id="JAHLKM010000003">
    <property type="protein sequence ID" value="MCQ4332613.1"/>
    <property type="molecule type" value="Genomic_DNA"/>
</dbReference>
<keyword evidence="4" id="KW-1185">Reference proteome</keyword>
<dbReference type="InterPro" id="IPR000073">
    <property type="entry name" value="AB_hydrolase_1"/>
</dbReference>
<gene>
    <name evidence="3" type="ORF">KM295_03730</name>
</gene>
<keyword evidence="1 3" id="KW-0378">Hydrolase</keyword>
<evidence type="ECO:0000313" key="4">
    <source>
        <dbReference type="Proteomes" id="UP001139494"/>
    </source>
</evidence>
<dbReference type="RefSeq" id="WP_256028548.1">
    <property type="nucleotide sequence ID" value="NZ_JAHLKM010000003.1"/>
</dbReference>
<reference evidence="3" key="1">
    <citation type="journal article" date="2023" name="Front. Microbiol.">
        <title>Genomic-based phylogenetic and metabolic analyses of the genus Natronomonas, and description of Natronomonas aquatica sp. nov.</title>
        <authorList>
            <person name="Garcia-Roldan A."/>
            <person name="Duran-Viseras A."/>
            <person name="de la Haba R.R."/>
            <person name="Corral P."/>
            <person name="Sanchez-Porro C."/>
            <person name="Ventosa A."/>
        </authorList>
    </citation>
    <scope>NUCLEOTIDE SEQUENCE</scope>
    <source>
        <strain evidence="3">F2-12</strain>
    </source>
</reference>
<evidence type="ECO:0000313" key="3">
    <source>
        <dbReference type="EMBL" id="MCQ4332613.1"/>
    </source>
</evidence>
<dbReference type="PRINTS" id="PR00412">
    <property type="entry name" value="EPOXHYDRLASE"/>
</dbReference>
<dbReference type="AlphaFoldDB" id="A0A9R1CRR3"/>
<protein>
    <submittedName>
        <fullName evidence="3">Alpha/beta hydrolase</fullName>
    </submittedName>
</protein>
<evidence type="ECO:0000259" key="2">
    <source>
        <dbReference type="Pfam" id="PF12697"/>
    </source>
</evidence>
<dbReference type="InterPro" id="IPR000639">
    <property type="entry name" value="Epox_hydrolase-like"/>
</dbReference>
<sequence>MGSETAGPRLRRRRVEANGLTFECLCSGDGDRLALCLHGFPDNAGSMDPIRWRLAEAGFTAVAPFMRGYAPTDPAPDGDYSGRALGKDAVELAAALGEEFGTDDAVLVGHDWGAAAAYAAEWIDPDAFSKLVTLAVPPGFDALLYEYPRQALRSWYMWFFQLPDVPERALRWRNFAFIDFLWGLWSPGWDYPEARINDVKETFRAEGTVENALQYYRDTMRPPLPRVGEDRPTLADVPPIETPTLVISGERDGCISPELFEHADEIVGECRVVRVPGAGHFMHQERPDAVGEEIVAFVSDR</sequence>
<dbReference type="Proteomes" id="UP001139494">
    <property type="component" value="Unassembled WGS sequence"/>
</dbReference>
<proteinExistence type="predicted"/>
<comment type="caution">
    <text evidence="3">The sequence shown here is derived from an EMBL/GenBank/DDBJ whole genome shotgun (WGS) entry which is preliminary data.</text>
</comment>
<dbReference type="Pfam" id="PF12697">
    <property type="entry name" value="Abhydrolase_6"/>
    <property type="match status" value="1"/>
</dbReference>
<dbReference type="InterPro" id="IPR029058">
    <property type="entry name" value="AB_hydrolase_fold"/>
</dbReference>
<accession>A0A9R1CRR3</accession>